<feature type="compositionally biased region" description="Basic and acidic residues" evidence="7">
    <location>
        <begin position="419"/>
        <end position="433"/>
    </location>
</feature>
<feature type="compositionally biased region" description="Basic and acidic residues" evidence="7">
    <location>
        <begin position="67"/>
        <end position="79"/>
    </location>
</feature>
<dbReference type="Pfam" id="PF04950">
    <property type="entry name" value="RIBIOP_C"/>
    <property type="match status" value="1"/>
</dbReference>
<evidence type="ECO:0000256" key="4">
    <source>
        <dbReference type="ARBA" id="ARBA00037087"/>
    </source>
</evidence>
<comment type="similarity">
    <text evidence="5">Belongs to the TRAFAC class translation factor GTPase superfamily. Bms1-like GTPase family. TSR1 subfamily.</text>
</comment>
<evidence type="ECO:0000256" key="5">
    <source>
        <dbReference type="ARBA" id="ARBA00038288"/>
    </source>
</evidence>
<dbReference type="PROSITE" id="PS51714">
    <property type="entry name" value="G_BMS1"/>
    <property type="match status" value="1"/>
</dbReference>
<evidence type="ECO:0000256" key="2">
    <source>
        <dbReference type="ARBA" id="ARBA00022517"/>
    </source>
</evidence>
<organism evidence="9 10">
    <name type="scientific">Mesorhabditis belari</name>
    <dbReference type="NCBI Taxonomy" id="2138241"/>
    <lineage>
        <taxon>Eukaryota</taxon>
        <taxon>Metazoa</taxon>
        <taxon>Ecdysozoa</taxon>
        <taxon>Nematoda</taxon>
        <taxon>Chromadorea</taxon>
        <taxon>Rhabditida</taxon>
        <taxon>Rhabditina</taxon>
        <taxon>Rhabditomorpha</taxon>
        <taxon>Rhabditoidea</taxon>
        <taxon>Rhabditidae</taxon>
        <taxon>Mesorhabditinae</taxon>
        <taxon>Mesorhabditis</taxon>
    </lineage>
</organism>
<keyword evidence="9" id="KW-1185">Reference proteome</keyword>
<dbReference type="GO" id="GO:0000462">
    <property type="term" value="P:maturation of SSU-rRNA from tricistronic rRNA transcript (SSU-rRNA, 5.8S rRNA, LSU-rRNA)"/>
    <property type="evidence" value="ECO:0007669"/>
    <property type="project" value="TreeGrafter"/>
</dbReference>
<evidence type="ECO:0000256" key="6">
    <source>
        <dbReference type="ARBA" id="ARBA00040070"/>
    </source>
</evidence>
<dbReference type="Proteomes" id="UP000887575">
    <property type="component" value="Unassembled WGS sequence"/>
</dbReference>
<protein>
    <recommendedName>
        <fullName evidence="6">Pre-rRNA-processing protein TSR1 homolog</fullName>
    </recommendedName>
</protein>
<name>A0AAF3F544_9BILA</name>
<proteinExistence type="inferred from homology"/>
<dbReference type="PANTHER" id="PTHR12858">
    <property type="entry name" value="RIBOSOME BIOGENESIS PROTEIN"/>
    <property type="match status" value="1"/>
</dbReference>
<evidence type="ECO:0000313" key="10">
    <source>
        <dbReference type="WBParaSite" id="MBELARI_LOCUS21500"/>
    </source>
</evidence>
<dbReference type="GO" id="GO:0030688">
    <property type="term" value="C:preribosome, small subunit precursor"/>
    <property type="evidence" value="ECO:0007669"/>
    <property type="project" value="TreeGrafter"/>
</dbReference>
<evidence type="ECO:0000259" key="8">
    <source>
        <dbReference type="PROSITE" id="PS51714"/>
    </source>
</evidence>
<dbReference type="GO" id="GO:0034511">
    <property type="term" value="F:U3 snoRNA binding"/>
    <property type="evidence" value="ECO:0007669"/>
    <property type="project" value="TreeGrafter"/>
</dbReference>
<feature type="compositionally biased region" description="Low complexity" evidence="7">
    <location>
        <begin position="36"/>
        <end position="47"/>
    </location>
</feature>
<evidence type="ECO:0000256" key="7">
    <source>
        <dbReference type="SAM" id="MobiDB-lite"/>
    </source>
</evidence>
<dbReference type="InterPro" id="IPR039761">
    <property type="entry name" value="Bms1/Tsr1"/>
</dbReference>
<reference evidence="10" key="1">
    <citation type="submission" date="2024-02" db="UniProtKB">
        <authorList>
            <consortium name="WormBaseParasite"/>
        </authorList>
    </citation>
    <scope>IDENTIFICATION</scope>
</reference>
<feature type="compositionally biased region" description="Basic residues" evidence="7">
    <location>
        <begin position="57"/>
        <end position="66"/>
    </location>
</feature>
<dbReference type="Pfam" id="PF08142">
    <property type="entry name" value="AARP2CN"/>
    <property type="match status" value="1"/>
</dbReference>
<evidence type="ECO:0000313" key="9">
    <source>
        <dbReference type="Proteomes" id="UP000887575"/>
    </source>
</evidence>
<dbReference type="SMART" id="SM00785">
    <property type="entry name" value="AARP2CN"/>
    <property type="match status" value="1"/>
</dbReference>
<dbReference type="GO" id="GO:0000479">
    <property type="term" value="P:endonucleolytic cleavage of tricistronic rRNA transcript (SSU-rRNA, 5.8S rRNA, LSU-rRNA)"/>
    <property type="evidence" value="ECO:0007669"/>
    <property type="project" value="TreeGrafter"/>
</dbReference>
<feature type="compositionally biased region" description="Acidic residues" evidence="7">
    <location>
        <begin position="387"/>
        <end position="418"/>
    </location>
</feature>
<keyword evidence="2" id="KW-0690">Ribosome biogenesis</keyword>
<dbReference type="WBParaSite" id="MBELARI_LOCUS21500">
    <property type="protein sequence ID" value="MBELARI_LOCUS21500"/>
    <property type="gene ID" value="MBELARI_LOCUS21500"/>
</dbReference>
<sequence length="790" mass="89523">MGRHKAGPFGQSNHKHKTGGHRPKGTINKESRGRKISQQGSVSGSIGTKLSKDARKCKASQIRRRKVEADSKVKESLGRDDKPPVLVSLVTLGGTTPANELIQHLSTVDETITSTKLGLAQYFRIPRLKMRLGFLSPSTEILEDVLNSLKVTDVVCLVWPMSGELSPKEELLISSMLAHGIPTTINLVFNNEKQLSAKQRDLQWNNLKKTIGRYSIPMEKLLKMETPSDGLKLLRLLVDCKKKKLLVQQRHAHMLVERLSTDNANENKGVCTLLASGYVRGLAWNVNNLVHLPGLGEFQVSQIYRHEDPITVKGNEKPIDQNGQLVAEAQPTKQESLQAEIIPDPNEGEQILLDEDLKRKEEDLFVAPEKKKLPKGTSSYQAAWILESDEEEREGSEDEDEDEENEDQDSEADQINDDVDLKSGDESDVAEEREPMEDDVAETELGDDENNEIDMDEAAEFSRQRQNERWPDEIDTPMDTPAHIRFQKYRGLKSFKNSPWDANENLPYNYARIFKFHNFNKTKKNVLKNSKHDEVGETVLPGKFITLRIEAVPISYLATIREEAPLVLYSLLPHEQKMSVVNMVIRKHPSCKTPILNNSELLFYVGFRKFEAQALFSQHGLGDKFKMERYLPTTGPCVATVFAPITYPPATVLVFHKTPDGNQQLAATGLLLDNNPDRIVLKRIVLSGHPFKINKRSAIVRYMFFSRDDVEWFKPVELHTPSGRRGHIKMAIGTHGHMKCRFDQQLNAQDAVMMNLYKRVFPKWSYSAYLSNDRPKTTTSKKEVVAAMEE</sequence>
<dbReference type="SMART" id="SM01362">
    <property type="entry name" value="DUF663"/>
    <property type="match status" value="1"/>
</dbReference>
<dbReference type="InterPro" id="IPR007034">
    <property type="entry name" value="BMS1_TSR1_C"/>
</dbReference>
<feature type="region of interest" description="Disordered" evidence="7">
    <location>
        <begin position="1"/>
        <end position="79"/>
    </location>
</feature>
<feature type="domain" description="Bms1-type G" evidence="8">
    <location>
        <begin position="83"/>
        <end position="243"/>
    </location>
</feature>
<dbReference type="GO" id="GO:0005730">
    <property type="term" value="C:nucleolus"/>
    <property type="evidence" value="ECO:0007669"/>
    <property type="project" value="UniProtKB-SubCell"/>
</dbReference>
<feature type="compositionally biased region" description="Acidic residues" evidence="7">
    <location>
        <begin position="434"/>
        <end position="452"/>
    </location>
</feature>
<dbReference type="InterPro" id="IPR012948">
    <property type="entry name" value="AARP2CN"/>
</dbReference>
<accession>A0AAF3F544</accession>
<dbReference type="GO" id="GO:0005525">
    <property type="term" value="F:GTP binding"/>
    <property type="evidence" value="ECO:0007669"/>
    <property type="project" value="TreeGrafter"/>
</dbReference>
<dbReference type="Pfam" id="PF22298">
    <property type="entry name" value="Tsr1_G-like"/>
    <property type="match status" value="1"/>
</dbReference>
<dbReference type="AlphaFoldDB" id="A0AAF3F544"/>
<comment type="function">
    <text evidence="4">Required during maturation of the 40S ribosomal subunit in the nucleolus.</text>
</comment>
<comment type="subcellular location">
    <subcellularLocation>
        <location evidence="1">Nucleus</location>
        <location evidence="1">Nucleolus</location>
    </subcellularLocation>
</comment>
<keyword evidence="3" id="KW-0539">Nucleus</keyword>
<feature type="compositionally biased region" description="Basic residues" evidence="7">
    <location>
        <begin position="13"/>
        <end position="24"/>
    </location>
</feature>
<feature type="region of interest" description="Disordered" evidence="7">
    <location>
        <begin position="370"/>
        <end position="452"/>
    </location>
</feature>
<dbReference type="PANTHER" id="PTHR12858:SF1">
    <property type="entry name" value="PRE-RRNA-PROCESSING PROTEIN TSR1 HOMOLOG"/>
    <property type="match status" value="1"/>
</dbReference>
<dbReference type="InterPro" id="IPR030387">
    <property type="entry name" value="G_Bms1/Tsr1_dom"/>
</dbReference>
<dbReference type="GO" id="GO:0003924">
    <property type="term" value="F:GTPase activity"/>
    <property type="evidence" value="ECO:0007669"/>
    <property type="project" value="TreeGrafter"/>
</dbReference>
<evidence type="ECO:0000256" key="1">
    <source>
        <dbReference type="ARBA" id="ARBA00004604"/>
    </source>
</evidence>
<evidence type="ECO:0000256" key="3">
    <source>
        <dbReference type="ARBA" id="ARBA00023242"/>
    </source>
</evidence>